<feature type="transmembrane region" description="Helical" evidence="1">
    <location>
        <begin position="34"/>
        <end position="55"/>
    </location>
</feature>
<keyword evidence="1" id="KW-1133">Transmembrane helix</keyword>
<protein>
    <submittedName>
        <fullName evidence="2">Uncharacterized protein</fullName>
    </submittedName>
</protein>
<name>A0A2P2P618_RHIMU</name>
<proteinExistence type="predicted"/>
<keyword evidence="1" id="KW-0812">Transmembrane</keyword>
<dbReference type="AlphaFoldDB" id="A0A2P2P618"/>
<dbReference type="EMBL" id="GGEC01069635">
    <property type="protein sequence ID" value="MBX50119.1"/>
    <property type="molecule type" value="Transcribed_RNA"/>
</dbReference>
<reference evidence="2" key="1">
    <citation type="submission" date="2018-02" db="EMBL/GenBank/DDBJ databases">
        <title>Rhizophora mucronata_Transcriptome.</title>
        <authorList>
            <person name="Meera S.P."/>
            <person name="Sreeshan A."/>
            <person name="Augustine A."/>
        </authorList>
    </citation>
    <scope>NUCLEOTIDE SEQUENCE</scope>
    <source>
        <tissue evidence="2">Leaf</tissue>
    </source>
</reference>
<keyword evidence="1" id="KW-0472">Membrane</keyword>
<accession>A0A2P2P618</accession>
<sequence>MINLDIKRKDSLEIFLWRKERNCFYVINDYFLKWLLSFHLHLLIMIHGWSLYSIMNHV</sequence>
<organism evidence="2">
    <name type="scientific">Rhizophora mucronata</name>
    <name type="common">Asiatic mangrove</name>
    <dbReference type="NCBI Taxonomy" id="61149"/>
    <lineage>
        <taxon>Eukaryota</taxon>
        <taxon>Viridiplantae</taxon>
        <taxon>Streptophyta</taxon>
        <taxon>Embryophyta</taxon>
        <taxon>Tracheophyta</taxon>
        <taxon>Spermatophyta</taxon>
        <taxon>Magnoliopsida</taxon>
        <taxon>eudicotyledons</taxon>
        <taxon>Gunneridae</taxon>
        <taxon>Pentapetalae</taxon>
        <taxon>rosids</taxon>
        <taxon>fabids</taxon>
        <taxon>Malpighiales</taxon>
        <taxon>Rhizophoraceae</taxon>
        <taxon>Rhizophora</taxon>
    </lineage>
</organism>
<evidence type="ECO:0000313" key="2">
    <source>
        <dbReference type="EMBL" id="MBX50119.1"/>
    </source>
</evidence>
<evidence type="ECO:0000256" key="1">
    <source>
        <dbReference type="SAM" id="Phobius"/>
    </source>
</evidence>